<feature type="compositionally biased region" description="Basic and acidic residues" evidence="1">
    <location>
        <begin position="21"/>
        <end position="38"/>
    </location>
</feature>
<dbReference type="InterPro" id="IPR021232">
    <property type="entry name" value="DUF2735"/>
</dbReference>
<protein>
    <recommendedName>
        <fullName evidence="4">DUF2735 domain-containing protein</fullName>
    </recommendedName>
</protein>
<dbReference type="Pfam" id="PF10931">
    <property type="entry name" value="DUF2735"/>
    <property type="match status" value="1"/>
</dbReference>
<feature type="region of interest" description="Disordered" evidence="1">
    <location>
        <begin position="1"/>
        <end position="39"/>
    </location>
</feature>
<evidence type="ECO:0000256" key="1">
    <source>
        <dbReference type="SAM" id="MobiDB-lite"/>
    </source>
</evidence>
<evidence type="ECO:0008006" key="4">
    <source>
        <dbReference type="Google" id="ProtNLM"/>
    </source>
</evidence>
<accession>A0A2N9AXF5</accession>
<reference evidence="3" key="1">
    <citation type="submission" date="2017-10" db="EMBL/GenBank/DDBJ databases">
        <authorList>
            <person name="Regsiter A."/>
            <person name="William W."/>
        </authorList>
    </citation>
    <scope>NUCLEOTIDE SEQUENCE [LARGE SCALE GENOMIC DNA]</scope>
</reference>
<evidence type="ECO:0000313" key="3">
    <source>
        <dbReference type="Proteomes" id="UP000233769"/>
    </source>
</evidence>
<dbReference type="Proteomes" id="UP000233769">
    <property type="component" value="Chromosome tk0001"/>
</dbReference>
<gene>
    <name evidence="2" type="ORF">TK0001_5440</name>
</gene>
<dbReference type="EMBL" id="LT962688">
    <property type="protein sequence ID" value="SOR32006.1"/>
    <property type="molecule type" value="Genomic_DNA"/>
</dbReference>
<dbReference type="AlphaFoldDB" id="A0A2N9AXF5"/>
<organism evidence="2 3">
    <name type="scientific">Methylorubrum extorquens</name>
    <name type="common">Methylobacterium dichloromethanicum</name>
    <name type="synonym">Methylobacterium extorquens</name>
    <dbReference type="NCBI Taxonomy" id="408"/>
    <lineage>
        <taxon>Bacteria</taxon>
        <taxon>Pseudomonadati</taxon>
        <taxon>Pseudomonadota</taxon>
        <taxon>Alphaproteobacteria</taxon>
        <taxon>Hyphomicrobiales</taxon>
        <taxon>Methylobacteriaceae</taxon>
        <taxon>Methylorubrum</taxon>
    </lineage>
</organism>
<proteinExistence type="predicted"/>
<sequence length="64" mass="7253">MFRPPIFGGKVEPANPNQKASRLDRIKPEEITESETKQPEVFGSAWYHDAAIMAELGPNRSKKR</sequence>
<name>A0A2N9AXF5_METEX</name>
<evidence type="ECO:0000313" key="2">
    <source>
        <dbReference type="EMBL" id="SOR32006.1"/>
    </source>
</evidence>